<evidence type="ECO:0000313" key="2">
    <source>
        <dbReference type="EMBL" id="MEK7950411.1"/>
    </source>
</evidence>
<name>A0ABU9ARR1_9BACT</name>
<feature type="transmembrane region" description="Helical" evidence="1">
    <location>
        <begin position="33"/>
        <end position="64"/>
    </location>
</feature>
<keyword evidence="1" id="KW-0472">Membrane</keyword>
<keyword evidence="1" id="KW-1133">Transmembrane helix</keyword>
<feature type="transmembrane region" description="Helical" evidence="1">
    <location>
        <begin position="76"/>
        <end position="96"/>
    </location>
</feature>
<proteinExistence type="predicted"/>
<feature type="transmembrane region" description="Helical" evidence="1">
    <location>
        <begin position="102"/>
        <end position="122"/>
    </location>
</feature>
<dbReference type="Proteomes" id="UP001371305">
    <property type="component" value="Unassembled WGS sequence"/>
</dbReference>
<evidence type="ECO:0000313" key="3">
    <source>
        <dbReference type="Proteomes" id="UP001371305"/>
    </source>
</evidence>
<organism evidence="2 3">
    <name type="scientific">Luteolibacter soli</name>
    <dbReference type="NCBI Taxonomy" id="3135280"/>
    <lineage>
        <taxon>Bacteria</taxon>
        <taxon>Pseudomonadati</taxon>
        <taxon>Verrucomicrobiota</taxon>
        <taxon>Verrucomicrobiia</taxon>
        <taxon>Verrucomicrobiales</taxon>
        <taxon>Verrucomicrobiaceae</taxon>
        <taxon>Luteolibacter</taxon>
    </lineage>
</organism>
<comment type="caution">
    <text evidence="2">The sequence shown here is derived from an EMBL/GenBank/DDBJ whole genome shotgun (WGS) entry which is preliminary data.</text>
</comment>
<reference evidence="2 3" key="1">
    <citation type="submission" date="2024-04" db="EMBL/GenBank/DDBJ databases">
        <title>Luteolibacter sp. isolated from soil.</title>
        <authorList>
            <person name="An J."/>
        </authorList>
    </citation>
    <scope>NUCLEOTIDE SEQUENCE [LARGE SCALE GENOMIC DNA]</scope>
    <source>
        <strain evidence="2 3">Y139</strain>
    </source>
</reference>
<gene>
    <name evidence="2" type="ORF">WKV53_07885</name>
</gene>
<dbReference type="RefSeq" id="WP_341403961.1">
    <property type="nucleotide sequence ID" value="NZ_JBBUKT010000002.1"/>
</dbReference>
<evidence type="ECO:0000256" key="1">
    <source>
        <dbReference type="SAM" id="Phobius"/>
    </source>
</evidence>
<keyword evidence="1" id="KW-0812">Transmembrane</keyword>
<keyword evidence="3" id="KW-1185">Reference proteome</keyword>
<dbReference type="EMBL" id="JBBUKT010000002">
    <property type="protein sequence ID" value="MEK7950411.1"/>
    <property type="molecule type" value="Genomic_DNA"/>
</dbReference>
<accession>A0ABU9ARR1</accession>
<protein>
    <submittedName>
        <fullName evidence="2">Uncharacterized protein</fullName>
    </submittedName>
</protein>
<sequence>MKTEPNEAVETAPVAVDGPGRPLFYINLTDWTWWAWAATTVLLFVGLSGFPLAFIGAMAVTVGVGQGIVLLVRDRGFAAFSVQLRTAYLALLLISYVPQMRWLYWLPAVGTLALVLLGYCLLARILSLLPWNNREAYSLARLRRTFLSAPDLRRVPVLAANKGCAGGLCTIEAQVAPAIEMDRPATSP</sequence>